<gene>
    <name evidence="11" type="primary">rluB</name>
    <name evidence="11" type="ORF">CODIS_40100</name>
</gene>
<dbReference type="Pfam" id="PF00849">
    <property type="entry name" value="PseudoU_synth_2"/>
    <property type="match status" value="1"/>
</dbReference>
<dbReference type="EMBL" id="MARB01000036">
    <property type="protein sequence ID" value="ODJ85773.1"/>
    <property type="molecule type" value="Genomic_DNA"/>
</dbReference>
<evidence type="ECO:0000256" key="3">
    <source>
        <dbReference type="ARBA" id="ARBA00022884"/>
    </source>
</evidence>
<dbReference type="Proteomes" id="UP000094769">
    <property type="component" value="Unassembled WGS sequence"/>
</dbReference>
<dbReference type="FunFam" id="3.10.290.10:FF:000003">
    <property type="entry name" value="Pseudouridine synthase"/>
    <property type="match status" value="1"/>
</dbReference>
<sequence length="328" mass="37119">MSTYPNSTPMNQNRDRTGERLQKVLANAGMGSRRQIEGWIVEGRVEVNGVAAELGQRVNPSDVIYVDGKRIAKRLLEAPVREVIVYNKPEGELVTRKDPEGRHTVFERMPKLKHGRWIPVGRLDINSSGLLLLTTDGELANQLMHPSRQVEREYAVRVMGEVTEEQLKALTHGVELEDGPARFEEIVESGGEGINRWFHVVIMEGRQREVRRMWEAVGARVSRLKRVRYGSVILESALKVGRWRYLNEQEVNDLLTTMGHCVAKQRKSHQAKSPRGDQKGRKSTRSSQPHQARGQKKAGAGRNKETRKPSGGKTDTIWKGKQGGRRSR</sequence>
<accession>A0A7Z0VHP0</accession>
<feature type="domain" description="RNA-binding S4" evidence="10">
    <location>
        <begin position="19"/>
        <end position="77"/>
    </location>
</feature>
<dbReference type="InterPro" id="IPR036986">
    <property type="entry name" value="S4_RNA-bd_sf"/>
</dbReference>
<dbReference type="CDD" id="cd00165">
    <property type="entry name" value="S4"/>
    <property type="match status" value="1"/>
</dbReference>
<dbReference type="PROSITE" id="PS01149">
    <property type="entry name" value="PSI_RSU"/>
    <property type="match status" value="1"/>
</dbReference>
<dbReference type="InterPro" id="IPR002942">
    <property type="entry name" value="S4_RNA-bd"/>
</dbReference>
<dbReference type="InterPro" id="IPR020103">
    <property type="entry name" value="PsdUridine_synth_cat_dom_sf"/>
</dbReference>
<dbReference type="EC" id="5.4.99.-" evidence="8"/>
<dbReference type="Pfam" id="PF01479">
    <property type="entry name" value="S4"/>
    <property type="match status" value="1"/>
</dbReference>
<dbReference type="InterPro" id="IPR000748">
    <property type="entry name" value="PsdUridine_synth_RsuA/RluB/E/F"/>
</dbReference>
<dbReference type="SUPFAM" id="SSF55174">
    <property type="entry name" value="Alpha-L RNA-binding motif"/>
    <property type="match status" value="1"/>
</dbReference>
<name>A0A7Z0VHP0_9GAMM</name>
<evidence type="ECO:0000313" key="12">
    <source>
        <dbReference type="Proteomes" id="UP000094769"/>
    </source>
</evidence>
<dbReference type="RefSeq" id="WP_235615293.1">
    <property type="nucleotide sequence ID" value="NZ_MARB01000036.1"/>
</dbReference>
<dbReference type="CDD" id="cd02556">
    <property type="entry name" value="PseudoU_synth_RluB"/>
    <property type="match status" value="1"/>
</dbReference>
<dbReference type="SMART" id="SM00363">
    <property type="entry name" value="S4"/>
    <property type="match status" value="1"/>
</dbReference>
<comment type="function">
    <text evidence="6">Responsible for synthesis of pseudouridine from uracil-2605 in 23S ribosomal RNA.</text>
</comment>
<evidence type="ECO:0000256" key="7">
    <source>
        <dbReference type="PROSITE-ProRule" id="PRU00182"/>
    </source>
</evidence>
<evidence type="ECO:0000256" key="6">
    <source>
        <dbReference type="ARBA" id="ARBA00037383"/>
    </source>
</evidence>
<evidence type="ECO:0000256" key="2">
    <source>
        <dbReference type="ARBA" id="ARBA00022552"/>
    </source>
</evidence>
<feature type="region of interest" description="Disordered" evidence="9">
    <location>
        <begin position="262"/>
        <end position="328"/>
    </location>
</feature>
<comment type="similarity">
    <text evidence="1 8">Belongs to the pseudouridine synthase RsuA family.</text>
</comment>
<comment type="catalytic activity">
    <reaction evidence="5">
        <text>uridine(2605) in 23S rRNA = pseudouridine(2605) in 23S rRNA</text>
        <dbReference type="Rhea" id="RHEA:42520"/>
        <dbReference type="Rhea" id="RHEA-COMP:10095"/>
        <dbReference type="Rhea" id="RHEA-COMP:10096"/>
        <dbReference type="ChEBI" id="CHEBI:65314"/>
        <dbReference type="ChEBI" id="CHEBI:65315"/>
        <dbReference type="EC" id="5.4.99.22"/>
    </reaction>
</comment>
<reference evidence="11 12" key="1">
    <citation type="submission" date="2016-06" db="EMBL/GenBank/DDBJ databases">
        <title>Genome sequence of endosymbiont of Candidatus Endolucinida thiodiazotropha.</title>
        <authorList>
            <person name="Poehlein A."/>
            <person name="Koenig S."/>
            <person name="Heiden S.E."/>
            <person name="Thuermer A."/>
            <person name="Voget S."/>
            <person name="Daniel R."/>
            <person name="Markert S."/>
            <person name="Gros O."/>
            <person name="Schweder T."/>
        </authorList>
    </citation>
    <scope>NUCLEOTIDE SEQUENCE [LARGE SCALE GENOMIC DNA]</scope>
    <source>
        <strain evidence="11 12">COS</strain>
    </source>
</reference>
<dbReference type="GO" id="GO:0000455">
    <property type="term" value="P:enzyme-directed rRNA pseudouridine synthesis"/>
    <property type="evidence" value="ECO:0007669"/>
    <property type="project" value="UniProtKB-ARBA"/>
</dbReference>
<dbReference type="PANTHER" id="PTHR47683">
    <property type="entry name" value="PSEUDOURIDINE SYNTHASE FAMILY PROTEIN-RELATED"/>
    <property type="match status" value="1"/>
</dbReference>
<evidence type="ECO:0000313" key="11">
    <source>
        <dbReference type="EMBL" id="ODJ85773.1"/>
    </source>
</evidence>
<dbReference type="GO" id="GO:0160139">
    <property type="term" value="F:23S rRNA pseudouridine(2605) synthase activity"/>
    <property type="evidence" value="ECO:0007669"/>
    <property type="project" value="UniProtKB-EC"/>
</dbReference>
<evidence type="ECO:0000256" key="1">
    <source>
        <dbReference type="ARBA" id="ARBA00008348"/>
    </source>
</evidence>
<organism evidence="11 12">
    <name type="scientific">Candidatus Thiodiazotropha endolucinida</name>
    <dbReference type="NCBI Taxonomy" id="1655433"/>
    <lineage>
        <taxon>Bacteria</taxon>
        <taxon>Pseudomonadati</taxon>
        <taxon>Pseudomonadota</taxon>
        <taxon>Gammaproteobacteria</taxon>
        <taxon>Chromatiales</taxon>
        <taxon>Sedimenticolaceae</taxon>
        <taxon>Candidatus Thiodiazotropha</taxon>
    </lineage>
</organism>
<keyword evidence="12" id="KW-1185">Reference proteome</keyword>
<dbReference type="FunFam" id="3.30.70.580:FF:000009">
    <property type="entry name" value="Pseudouridine synthase"/>
    <property type="match status" value="1"/>
</dbReference>
<evidence type="ECO:0000256" key="5">
    <source>
        <dbReference type="ARBA" id="ARBA00036944"/>
    </source>
</evidence>
<evidence type="ECO:0000256" key="9">
    <source>
        <dbReference type="SAM" id="MobiDB-lite"/>
    </source>
</evidence>
<keyword evidence="3 7" id="KW-0694">RNA-binding</keyword>
<dbReference type="InterPro" id="IPR018496">
    <property type="entry name" value="PsdUridine_synth_RsuA/RluB_CS"/>
</dbReference>
<dbReference type="PROSITE" id="PS50889">
    <property type="entry name" value="S4"/>
    <property type="match status" value="1"/>
</dbReference>
<proteinExistence type="inferred from homology"/>
<dbReference type="GO" id="GO:0005829">
    <property type="term" value="C:cytosol"/>
    <property type="evidence" value="ECO:0007669"/>
    <property type="project" value="UniProtKB-ARBA"/>
</dbReference>
<protein>
    <recommendedName>
        <fullName evidence="8">Pseudouridine synthase</fullName>
        <ecNumber evidence="8">5.4.99.-</ecNumber>
    </recommendedName>
</protein>
<dbReference type="InterPro" id="IPR050343">
    <property type="entry name" value="RsuA_PseudoU_synthase"/>
</dbReference>
<evidence type="ECO:0000256" key="4">
    <source>
        <dbReference type="ARBA" id="ARBA00023235"/>
    </source>
</evidence>
<dbReference type="NCBIfam" id="TIGR00093">
    <property type="entry name" value="pseudouridine synthase"/>
    <property type="match status" value="1"/>
</dbReference>
<keyword evidence="4 8" id="KW-0413">Isomerase</keyword>
<keyword evidence="2" id="KW-0698">rRNA processing</keyword>
<dbReference type="Gene3D" id="3.10.290.10">
    <property type="entry name" value="RNA-binding S4 domain"/>
    <property type="match status" value="1"/>
</dbReference>
<dbReference type="Gene3D" id="3.30.2350.10">
    <property type="entry name" value="Pseudouridine synthase"/>
    <property type="match status" value="1"/>
</dbReference>
<dbReference type="PANTHER" id="PTHR47683:SF3">
    <property type="entry name" value="RIBOSOMAL LARGE SUBUNIT PSEUDOURIDINE SYNTHASE B"/>
    <property type="match status" value="1"/>
</dbReference>
<dbReference type="SUPFAM" id="SSF55120">
    <property type="entry name" value="Pseudouridine synthase"/>
    <property type="match status" value="1"/>
</dbReference>
<dbReference type="GO" id="GO:0003723">
    <property type="term" value="F:RNA binding"/>
    <property type="evidence" value="ECO:0007669"/>
    <property type="project" value="UniProtKB-KW"/>
</dbReference>
<dbReference type="AlphaFoldDB" id="A0A7Z0VHP0"/>
<dbReference type="InterPro" id="IPR006145">
    <property type="entry name" value="PsdUridine_synth_RsuA/RluA"/>
</dbReference>
<feature type="compositionally biased region" description="Basic residues" evidence="9">
    <location>
        <begin position="263"/>
        <end position="272"/>
    </location>
</feature>
<evidence type="ECO:0000259" key="10">
    <source>
        <dbReference type="SMART" id="SM00363"/>
    </source>
</evidence>
<evidence type="ECO:0000256" key="8">
    <source>
        <dbReference type="RuleBase" id="RU003887"/>
    </source>
</evidence>
<dbReference type="FunFam" id="3.30.70.1560:FF:000001">
    <property type="entry name" value="Pseudouridine synthase"/>
    <property type="match status" value="1"/>
</dbReference>
<comment type="caution">
    <text evidence="11">The sequence shown here is derived from an EMBL/GenBank/DDBJ whole genome shotgun (WGS) entry which is preliminary data.</text>
</comment>
<dbReference type="NCBIfam" id="NF007976">
    <property type="entry name" value="PRK10700.1"/>
    <property type="match status" value="1"/>
</dbReference>